<evidence type="ECO:0000313" key="2">
    <source>
        <dbReference type="Proteomes" id="UP001191082"/>
    </source>
</evidence>
<accession>A0ABY2XCL6</accession>
<dbReference type="EMBL" id="VCPC01000002">
    <property type="protein sequence ID" value="TMV13713.1"/>
    <property type="molecule type" value="Genomic_DNA"/>
</dbReference>
<evidence type="ECO:0008006" key="3">
    <source>
        <dbReference type="Google" id="ProtNLM"/>
    </source>
</evidence>
<proteinExistence type="predicted"/>
<organism evidence="1 2">
    <name type="scientific">Arenibacterium halophilum</name>
    <dbReference type="NCBI Taxonomy" id="2583821"/>
    <lineage>
        <taxon>Bacteria</taxon>
        <taxon>Pseudomonadati</taxon>
        <taxon>Pseudomonadota</taxon>
        <taxon>Alphaproteobacteria</taxon>
        <taxon>Rhodobacterales</taxon>
        <taxon>Paracoccaceae</taxon>
        <taxon>Arenibacterium</taxon>
    </lineage>
</organism>
<reference evidence="1 2" key="1">
    <citation type="submission" date="2019-05" db="EMBL/GenBank/DDBJ databases">
        <title>Marivita sp. nov. isolated from sea sediment.</title>
        <authorList>
            <person name="Kim W."/>
        </authorList>
    </citation>
    <scope>NUCLEOTIDE SEQUENCE [LARGE SCALE GENOMIC DNA]</scope>
    <source>
        <strain evidence="1 2">CAU 1492</strain>
    </source>
</reference>
<comment type="caution">
    <text evidence="1">The sequence shown here is derived from an EMBL/GenBank/DDBJ whole genome shotgun (WGS) entry which is preliminary data.</text>
</comment>
<name>A0ABY2XCL6_9RHOB</name>
<keyword evidence="2" id="KW-1185">Reference proteome</keyword>
<protein>
    <recommendedName>
        <fullName evidence="3">Arginine transporter</fullName>
    </recommendedName>
</protein>
<sequence>MVVTLVASCGGGKSRTVVSRNTVSTGPIATACMQAGRSGASYTRCGCVQSVADASLSNGDQRLGASFFADPHRAQEIRQSDKIGHSEFWQRWKAFGDKAAEICT</sequence>
<dbReference type="Proteomes" id="UP001191082">
    <property type="component" value="Unassembled WGS sequence"/>
</dbReference>
<gene>
    <name evidence="1" type="ORF">FGK64_08705</name>
</gene>
<evidence type="ECO:0000313" key="1">
    <source>
        <dbReference type="EMBL" id="TMV13713.1"/>
    </source>
</evidence>